<evidence type="ECO:0000313" key="3">
    <source>
        <dbReference type="Proteomes" id="UP001244787"/>
    </source>
</evidence>
<keyword evidence="1" id="KW-0812">Transmembrane</keyword>
<evidence type="ECO:0000313" key="2">
    <source>
        <dbReference type="EMBL" id="MDN3725552.1"/>
    </source>
</evidence>
<dbReference type="Proteomes" id="UP001244787">
    <property type="component" value="Unassembled WGS sequence"/>
</dbReference>
<reference evidence="2 3" key="1">
    <citation type="submission" date="2023-06" db="EMBL/GenBank/DDBJ databases">
        <authorList>
            <person name="Ye Y.-Q."/>
            <person name="Du Z.-J."/>
        </authorList>
    </citation>
    <scope>NUCLEOTIDE SEQUENCE [LARGE SCALE GENOMIC DNA]</scope>
    <source>
        <strain evidence="2 3">SDUM287046</strain>
    </source>
</reference>
<evidence type="ECO:0000256" key="1">
    <source>
        <dbReference type="SAM" id="Phobius"/>
    </source>
</evidence>
<feature type="transmembrane region" description="Helical" evidence="1">
    <location>
        <begin position="6"/>
        <end position="24"/>
    </location>
</feature>
<dbReference type="EMBL" id="JAUGQQ010000035">
    <property type="protein sequence ID" value="MDN3725552.1"/>
    <property type="molecule type" value="Genomic_DNA"/>
</dbReference>
<keyword evidence="1" id="KW-1133">Transmembrane helix</keyword>
<accession>A0ABT8DJJ6</accession>
<sequence>MTTIVSIFAIIAAISTVIYTVITVKTLKEIRRQRETTYLPNVILGESSYTMLIDDKLKHNSILFEDIKSKIKSKHCFLNIYNIGLASAKNLKFTFNINDQEYIKLASKNIDGLEISEMGNGFLSIEHKELKSGHNLSAQKYREKDFLIPINIENKSFQLELPNYLMSILFLLVYNLEDNYELLEELPYFELKIEYEDLSNKTHWINYQIKFNIFSMTKTDVIFEILKERTTANNV</sequence>
<gene>
    <name evidence="2" type="ORF">QRD02_14295</name>
</gene>
<name>A0ABT8DJJ6_9FLAO</name>
<comment type="caution">
    <text evidence="2">The sequence shown here is derived from an EMBL/GenBank/DDBJ whole genome shotgun (WGS) entry which is preliminary data.</text>
</comment>
<keyword evidence="1" id="KW-0472">Membrane</keyword>
<dbReference type="RefSeq" id="WP_290255638.1">
    <property type="nucleotide sequence ID" value="NZ_JAUGQQ010000035.1"/>
</dbReference>
<keyword evidence="3" id="KW-1185">Reference proteome</keyword>
<organism evidence="2 3">
    <name type="scientific">Aequorivita aurantiaca</name>
    <dbReference type="NCBI Taxonomy" id="3053356"/>
    <lineage>
        <taxon>Bacteria</taxon>
        <taxon>Pseudomonadati</taxon>
        <taxon>Bacteroidota</taxon>
        <taxon>Flavobacteriia</taxon>
        <taxon>Flavobacteriales</taxon>
        <taxon>Flavobacteriaceae</taxon>
        <taxon>Aequorivita</taxon>
    </lineage>
</organism>
<protein>
    <submittedName>
        <fullName evidence="2">Uncharacterized protein</fullName>
    </submittedName>
</protein>
<proteinExistence type="predicted"/>